<dbReference type="Pfam" id="PF16277">
    <property type="entry name" value="DUF4926"/>
    <property type="match status" value="1"/>
</dbReference>
<dbReference type="STRING" id="758820.SAMN00777080_1520"/>
<organism evidence="1 2">
    <name type="scientific">Aquiflexum balticum DSM 16537</name>
    <dbReference type="NCBI Taxonomy" id="758820"/>
    <lineage>
        <taxon>Bacteria</taxon>
        <taxon>Pseudomonadati</taxon>
        <taxon>Bacteroidota</taxon>
        <taxon>Cytophagia</taxon>
        <taxon>Cytophagales</taxon>
        <taxon>Cyclobacteriaceae</taxon>
        <taxon>Aquiflexum</taxon>
    </lineage>
</organism>
<dbReference type="OrthoDB" id="983005at2"/>
<evidence type="ECO:0000313" key="1">
    <source>
        <dbReference type="EMBL" id="SMD42949.1"/>
    </source>
</evidence>
<protein>
    <recommendedName>
        <fullName evidence="3">DUF4926 domain-containing protein</fullName>
    </recommendedName>
</protein>
<dbReference type="EMBL" id="LT838813">
    <property type="protein sequence ID" value="SMD42949.1"/>
    <property type="molecule type" value="Genomic_DNA"/>
</dbReference>
<gene>
    <name evidence="1" type="ORF">SAMN00777080_1520</name>
</gene>
<proteinExistence type="predicted"/>
<evidence type="ECO:0008006" key="3">
    <source>
        <dbReference type="Google" id="ProtNLM"/>
    </source>
</evidence>
<dbReference type="RefSeq" id="WP_084119698.1">
    <property type="nucleotide sequence ID" value="NZ_LT838813.1"/>
</dbReference>
<sequence length="73" mass="8248">MEKKFKLLDTVAILKEMPQHRVLSGQVGTIVEILSDVDYEVEFSDKNGETIAEFSVSADDLLLLHHSLEYSPK</sequence>
<name>A0A1W2H240_9BACT</name>
<evidence type="ECO:0000313" key="2">
    <source>
        <dbReference type="Proteomes" id="UP000192333"/>
    </source>
</evidence>
<keyword evidence="2" id="KW-1185">Reference proteome</keyword>
<accession>A0A1W2H240</accession>
<dbReference type="InterPro" id="IPR032568">
    <property type="entry name" value="DUF4926"/>
</dbReference>
<dbReference type="AlphaFoldDB" id="A0A1W2H240"/>
<dbReference type="Proteomes" id="UP000192333">
    <property type="component" value="Chromosome I"/>
</dbReference>
<reference evidence="2" key="1">
    <citation type="submission" date="2017-04" db="EMBL/GenBank/DDBJ databases">
        <authorList>
            <person name="Varghese N."/>
            <person name="Submissions S."/>
        </authorList>
    </citation>
    <scope>NUCLEOTIDE SEQUENCE [LARGE SCALE GENOMIC DNA]</scope>
    <source>
        <strain evidence="2">DSM 16537</strain>
    </source>
</reference>